<dbReference type="Ensembl" id="ENSSHAT00000037567.1">
    <property type="protein sequence ID" value="ENSSHAP00000032853.1"/>
    <property type="gene ID" value="ENSSHAG00000027732.1"/>
</dbReference>
<feature type="domain" description="Sushi" evidence="7">
    <location>
        <begin position="139"/>
        <end position="195"/>
    </location>
</feature>
<dbReference type="InterPro" id="IPR051277">
    <property type="entry name" value="SEZ6_CSMD_C4BPB_Regulators"/>
</dbReference>
<feature type="domain" description="Sushi" evidence="7">
    <location>
        <begin position="20"/>
        <end position="78"/>
    </location>
</feature>
<dbReference type="Proteomes" id="UP000007648">
    <property type="component" value="Unassembled WGS sequence"/>
</dbReference>
<dbReference type="PANTHER" id="PTHR45656:SF4">
    <property type="entry name" value="PROTEIN CBR-CLEC-78"/>
    <property type="match status" value="1"/>
</dbReference>
<keyword evidence="4 5" id="KW-1015">Disulfide bond</keyword>
<name>A0A7N4P4E2_SARHA</name>
<keyword evidence="3" id="KW-0677">Repeat</keyword>
<dbReference type="CDD" id="cd00033">
    <property type="entry name" value="CCP"/>
    <property type="match status" value="3"/>
</dbReference>
<evidence type="ECO:0000313" key="9">
    <source>
        <dbReference type="Proteomes" id="UP000007648"/>
    </source>
</evidence>
<reference evidence="8" key="3">
    <citation type="submission" date="2025-09" db="UniProtKB">
        <authorList>
            <consortium name="Ensembl"/>
        </authorList>
    </citation>
    <scope>IDENTIFICATION</scope>
</reference>
<evidence type="ECO:0000256" key="4">
    <source>
        <dbReference type="ARBA" id="ARBA00023157"/>
    </source>
</evidence>
<dbReference type="FunFam" id="2.10.70.10:FF:000014">
    <property type="entry name" value="Membrane cofactor protein"/>
    <property type="match status" value="1"/>
</dbReference>
<dbReference type="InterPro" id="IPR035976">
    <property type="entry name" value="Sushi/SCR/CCP_sf"/>
</dbReference>
<dbReference type="OrthoDB" id="6480633at2759"/>
<dbReference type="AlphaFoldDB" id="A0A7N4P4E2"/>
<dbReference type="Gene3D" id="2.10.70.10">
    <property type="entry name" value="Complement Module, domain 1"/>
    <property type="match status" value="3"/>
</dbReference>
<reference evidence="8 9" key="1">
    <citation type="journal article" date="2011" name="Proc. Natl. Acad. Sci. U.S.A.">
        <title>Genetic diversity and population structure of the endangered marsupial Sarcophilus harrisii (Tasmanian devil).</title>
        <authorList>
            <person name="Miller W."/>
            <person name="Hayes V.M."/>
            <person name="Ratan A."/>
            <person name="Petersen D.C."/>
            <person name="Wittekindt N.E."/>
            <person name="Miller J."/>
            <person name="Walenz B."/>
            <person name="Knight J."/>
            <person name="Qi J."/>
            <person name="Zhao F."/>
            <person name="Wang Q."/>
            <person name="Bedoya-Reina O.C."/>
            <person name="Katiyar N."/>
            <person name="Tomsho L.P."/>
            <person name="Kasson L.M."/>
            <person name="Hardie R.A."/>
            <person name="Woodbridge P."/>
            <person name="Tindall E.A."/>
            <person name="Bertelsen M.F."/>
            <person name="Dixon D."/>
            <person name="Pyecroft S."/>
            <person name="Helgen K.M."/>
            <person name="Lesk A.M."/>
            <person name="Pringle T.H."/>
            <person name="Patterson N."/>
            <person name="Zhang Y."/>
            <person name="Kreiss A."/>
            <person name="Woods G.M."/>
            <person name="Jones M.E."/>
            <person name="Schuster S.C."/>
        </authorList>
    </citation>
    <scope>NUCLEOTIDE SEQUENCE [LARGE SCALE GENOMIC DNA]</scope>
</reference>
<dbReference type="GeneTree" id="ENSGT00940000163065"/>
<evidence type="ECO:0000256" key="6">
    <source>
        <dbReference type="SAM" id="SignalP"/>
    </source>
</evidence>
<keyword evidence="9" id="KW-1185">Reference proteome</keyword>
<organism evidence="8 9">
    <name type="scientific">Sarcophilus harrisii</name>
    <name type="common">Tasmanian devil</name>
    <name type="synonym">Sarcophilus laniarius</name>
    <dbReference type="NCBI Taxonomy" id="9305"/>
    <lineage>
        <taxon>Eukaryota</taxon>
        <taxon>Metazoa</taxon>
        <taxon>Chordata</taxon>
        <taxon>Craniata</taxon>
        <taxon>Vertebrata</taxon>
        <taxon>Euteleostomi</taxon>
        <taxon>Mammalia</taxon>
        <taxon>Metatheria</taxon>
        <taxon>Dasyuromorphia</taxon>
        <taxon>Dasyuridae</taxon>
        <taxon>Sarcophilus</taxon>
    </lineage>
</organism>
<dbReference type="PANTHER" id="PTHR45656">
    <property type="entry name" value="PROTEIN CBR-CLEC-78"/>
    <property type="match status" value="1"/>
</dbReference>
<reference evidence="8" key="2">
    <citation type="submission" date="2025-08" db="UniProtKB">
        <authorList>
            <consortium name="Ensembl"/>
        </authorList>
    </citation>
    <scope>IDENTIFICATION</scope>
</reference>
<dbReference type="GeneID" id="100919779"/>
<feature type="domain" description="Sushi" evidence="7">
    <location>
        <begin position="79"/>
        <end position="138"/>
    </location>
</feature>
<keyword evidence="2 6" id="KW-0732">Signal</keyword>
<feature type="chain" id="PRO_5029530905" evidence="6">
    <location>
        <begin position="20"/>
        <end position="260"/>
    </location>
</feature>
<sequence>MKSWLMLCILASWLFPVSVDHCFDPPSVNYSIVVATATEDRFLVTYSCIRGYHLEGKRELFCNKTSLEWDSPVPTCLLGHCPNPVLVNGQLNSSKLEPVSEKEVVSFKCDNDYILKGSNWSQCQQNHTWTPPLPICIPGQCEPPTKPDHGHFKTRDFKSGSNVSFHCDNGYQLIGSQSLQCMEGEWSDEPPICQAKREAPVETKEELCAFQERNNICESIQTLMQCQNENGKTLEELKYSLEIKKLQLEKIKAFMSTEIK</sequence>
<dbReference type="InterPro" id="IPR000436">
    <property type="entry name" value="Sushi_SCR_CCP_dom"/>
</dbReference>
<feature type="signal peptide" evidence="6">
    <location>
        <begin position="1"/>
        <end position="19"/>
    </location>
</feature>
<gene>
    <name evidence="8" type="primary">C4BPB</name>
</gene>
<dbReference type="KEGG" id="shr:100919779"/>
<dbReference type="RefSeq" id="XP_031793131.1">
    <property type="nucleotide sequence ID" value="XM_031937271.1"/>
</dbReference>
<comment type="caution">
    <text evidence="5">Lacks conserved residue(s) required for the propagation of feature annotation.</text>
</comment>
<protein>
    <submittedName>
        <fullName evidence="8">Complement component 4 binding protein beta</fullName>
    </submittedName>
</protein>
<proteinExistence type="predicted"/>
<accession>A0A7N4P4E2</accession>
<evidence type="ECO:0000256" key="3">
    <source>
        <dbReference type="ARBA" id="ARBA00022737"/>
    </source>
</evidence>
<dbReference type="SMART" id="SM00032">
    <property type="entry name" value="CCP"/>
    <property type="match status" value="3"/>
</dbReference>
<dbReference type="InParanoid" id="A0A7N4P4E2"/>
<dbReference type="FunCoup" id="A0A7N4P4E2">
    <property type="interactions" value="142"/>
</dbReference>
<keyword evidence="1 5" id="KW-0768">Sushi</keyword>
<dbReference type="SUPFAM" id="SSF57535">
    <property type="entry name" value="Complement control module/SCR domain"/>
    <property type="match status" value="3"/>
</dbReference>
<evidence type="ECO:0000313" key="8">
    <source>
        <dbReference type="Ensembl" id="ENSSHAP00000032853.1"/>
    </source>
</evidence>
<feature type="disulfide bond" evidence="5">
    <location>
        <begin position="109"/>
        <end position="136"/>
    </location>
</feature>
<dbReference type="RefSeq" id="XP_031793130.1">
    <property type="nucleotide sequence ID" value="XM_031937270.1"/>
</dbReference>
<evidence type="ECO:0000256" key="5">
    <source>
        <dbReference type="PROSITE-ProRule" id="PRU00302"/>
    </source>
</evidence>
<dbReference type="Pfam" id="PF00084">
    <property type="entry name" value="Sushi"/>
    <property type="match status" value="3"/>
</dbReference>
<evidence type="ECO:0000256" key="1">
    <source>
        <dbReference type="ARBA" id="ARBA00022659"/>
    </source>
</evidence>
<evidence type="ECO:0000256" key="2">
    <source>
        <dbReference type="ARBA" id="ARBA00022729"/>
    </source>
</evidence>
<dbReference type="PROSITE" id="PS50923">
    <property type="entry name" value="SUSHI"/>
    <property type="match status" value="3"/>
</dbReference>
<dbReference type="CTD" id="725"/>
<evidence type="ECO:0000259" key="7">
    <source>
        <dbReference type="PROSITE" id="PS50923"/>
    </source>
</evidence>